<evidence type="ECO:0000313" key="6">
    <source>
        <dbReference type="EMBL" id="CAB4565766.1"/>
    </source>
</evidence>
<organism evidence="6">
    <name type="scientific">freshwater metagenome</name>
    <dbReference type="NCBI Taxonomy" id="449393"/>
    <lineage>
        <taxon>unclassified sequences</taxon>
        <taxon>metagenomes</taxon>
        <taxon>ecological metagenomes</taxon>
    </lineage>
</organism>
<dbReference type="EMBL" id="CAEZSR010000075">
    <property type="protein sequence ID" value="CAB4565766.1"/>
    <property type="molecule type" value="Genomic_DNA"/>
</dbReference>
<gene>
    <name evidence="6" type="ORF">UFOPK1493_02079</name>
</gene>
<reference evidence="6" key="1">
    <citation type="submission" date="2020-05" db="EMBL/GenBank/DDBJ databases">
        <authorList>
            <person name="Chiriac C."/>
            <person name="Salcher M."/>
            <person name="Ghai R."/>
            <person name="Kavagutti S V."/>
        </authorList>
    </citation>
    <scope>NUCLEOTIDE SEQUENCE</scope>
</reference>
<keyword evidence="4" id="KW-0808">Transferase</keyword>
<dbReference type="AlphaFoldDB" id="A0A6J6DQM9"/>
<dbReference type="Gene3D" id="3.40.50.150">
    <property type="entry name" value="Vaccinia Virus protein VP39"/>
    <property type="match status" value="1"/>
</dbReference>
<dbReference type="SUPFAM" id="SSF53335">
    <property type="entry name" value="S-adenosyl-L-methionine-dependent methyltransferases"/>
    <property type="match status" value="1"/>
</dbReference>
<comment type="similarity">
    <text evidence="1">Belongs to the methyltransferase superfamily. PrmA family.</text>
</comment>
<dbReference type="GO" id="GO:0008276">
    <property type="term" value="F:protein methyltransferase activity"/>
    <property type="evidence" value="ECO:0007669"/>
    <property type="project" value="InterPro"/>
</dbReference>
<proteinExistence type="inferred from homology"/>
<protein>
    <submittedName>
        <fullName evidence="6">Unannotated protein</fullName>
    </submittedName>
</protein>
<dbReference type="CDD" id="cd02440">
    <property type="entry name" value="AdoMet_MTases"/>
    <property type="match status" value="1"/>
</dbReference>
<dbReference type="InterPro" id="IPR029063">
    <property type="entry name" value="SAM-dependent_MTases_sf"/>
</dbReference>
<dbReference type="HAMAP" id="MF_00735">
    <property type="entry name" value="Methyltr_PrmA"/>
    <property type="match status" value="1"/>
</dbReference>
<evidence type="ECO:0000256" key="1">
    <source>
        <dbReference type="ARBA" id="ARBA00009741"/>
    </source>
</evidence>
<dbReference type="Pfam" id="PF06325">
    <property type="entry name" value="PrmA"/>
    <property type="match status" value="1"/>
</dbReference>
<evidence type="ECO:0000256" key="5">
    <source>
        <dbReference type="ARBA" id="ARBA00022691"/>
    </source>
</evidence>
<evidence type="ECO:0000256" key="2">
    <source>
        <dbReference type="ARBA" id="ARBA00022490"/>
    </source>
</evidence>
<dbReference type="PANTHER" id="PTHR43648">
    <property type="entry name" value="ELECTRON TRANSFER FLAVOPROTEIN BETA SUBUNIT LYSINE METHYLTRANSFERASE"/>
    <property type="match status" value="1"/>
</dbReference>
<dbReference type="PANTHER" id="PTHR43648:SF1">
    <property type="entry name" value="ELECTRON TRANSFER FLAVOPROTEIN BETA SUBUNIT LYSINE METHYLTRANSFERASE"/>
    <property type="match status" value="1"/>
</dbReference>
<dbReference type="GO" id="GO:0032259">
    <property type="term" value="P:methylation"/>
    <property type="evidence" value="ECO:0007669"/>
    <property type="project" value="UniProtKB-KW"/>
</dbReference>
<name>A0A6J6DQM9_9ZZZZ</name>
<sequence>MLALVVDVPAEVAEVAADALWSLGVLAVEEREGAPGRTELWTSLGDERDEVLAAVSGFPVEWRVRFEEVDDAVVDTWREFATPIPIDDGLVVVPSWRSDDVAPDAIAVRIDPGAAFGMGDHPTTVLCLRTLRPILATRTSPTVLDVGCGSGVLAVAAVRLGAADALAIDISPAAAAVTTENARRNGVEHAVHASTTPLAAVHGTYEVVLANILAPALVELAADLRRVLAPNGVLVVSGILADRHDHVLAALAPLRVARTDVLDGWAAVTLTH</sequence>
<keyword evidence="3" id="KW-0489">Methyltransferase</keyword>
<accession>A0A6J6DQM9</accession>
<keyword evidence="2" id="KW-0963">Cytoplasm</keyword>
<dbReference type="InterPro" id="IPR050078">
    <property type="entry name" value="Ribosomal_L11_MeTrfase_PrmA"/>
</dbReference>
<dbReference type="InterPro" id="IPR004498">
    <property type="entry name" value="Ribosomal_PrmA_MeTrfase"/>
</dbReference>
<keyword evidence="5" id="KW-0949">S-adenosyl-L-methionine</keyword>
<evidence type="ECO:0000256" key="3">
    <source>
        <dbReference type="ARBA" id="ARBA00022603"/>
    </source>
</evidence>
<evidence type="ECO:0000256" key="4">
    <source>
        <dbReference type="ARBA" id="ARBA00022679"/>
    </source>
</evidence>